<accession>A0ABD2A6M3</accession>
<name>A0ABD2A6M3_VESSQ</name>
<organism evidence="2 3">
    <name type="scientific">Vespula squamosa</name>
    <name type="common">Southern yellow jacket</name>
    <name type="synonym">Wasp</name>
    <dbReference type="NCBI Taxonomy" id="30214"/>
    <lineage>
        <taxon>Eukaryota</taxon>
        <taxon>Metazoa</taxon>
        <taxon>Ecdysozoa</taxon>
        <taxon>Arthropoda</taxon>
        <taxon>Hexapoda</taxon>
        <taxon>Insecta</taxon>
        <taxon>Pterygota</taxon>
        <taxon>Neoptera</taxon>
        <taxon>Endopterygota</taxon>
        <taxon>Hymenoptera</taxon>
        <taxon>Apocrita</taxon>
        <taxon>Aculeata</taxon>
        <taxon>Vespoidea</taxon>
        <taxon>Vespidae</taxon>
        <taxon>Vespinae</taxon>
        <taxon>Vespula</taxon>
    </lineage>
</organism>
<reference evidence="2 3" key="1">
    <citation type="journal article" date="2024" name="Ann. Entomol. Soc. Am.">
        <title>Genomic analyses of the southern and eastern yellowjacket wasps (Hymenoptera: Vespidae) reveal evolutionary signatures of social life.</title>
        <authorList>
            <person name="Catto M.A."/>
            <person name="Caine P.B."/>
            <person name="Orr S.E."/>
            <person name="Hunt B.G."/>
            <person name="Goodisman M.A.D."/>
        </authorList>
    </citation>
    <scope>NUCLEOTIDE SEQUENCE [LARGE SCALE GENOMIC DNA]</scope>
    <source>
        <strain evidence="2">233</strain>
        <tissue evidence="2">Head and thorax</tissue>
    </source>
</reference>
<dbReference type="EMBL" id="JAUDFV010000154">
    <property type="protein sequence ID" value="KAL2716269.1"/>
    <property type="molecule type" value="Genomic_DNA"/>
</dbReference>
<sequence length="106" mass="12241">MPLVKLGLSGIYSKAGRFFACRELCPVQALRGGTRFLTSLVLYFLFTMTVVLFIAVLVVILVLVVLRYFRTRISGRIERLVPFNSNRLRCKLRQTARRKSKLCWTL</sequence>
<feature type="transmembrane region" description="Helical" evidence="1">
    <location>
        <begin position="40"/>
        <end position="69"/>
    </location>
</feature>
<dbReference type="Proteomes" id="UP001607302">
    <property type="component" value="Unassembled WGS sequence"/>
</dbReference>
<keyword evidence="3" id="KW-1185">Reference proteome</keyword>
<dbReference type="AlphaFoldDB" id="A0ABD2A6M3"/>
<comment type="caution">
    <text evidence="2">The sequence shown here is derived from an EMBL/GenBank/DDBJ whole genome shotgun (WGS) entry which is preliminary data.</text>
</comment>
<evidence type="ECO:0000313" key="2">
    <source>
        <dbReference type="EMBL" id="KAL2716269.1"/>
    </source>
</evidence>
<keyword evidence="1" id="KW-0472">Membrane</keyword>
<proteinExistence type="predicted"/>
<gene>
    <name evidence="2" type="ORF">V1478_013945</name>
</gene>
<evidence type="ECO:0000313" key="3">
    <source>
        <dbReference type="Proteomes" id="UP001607302"/>
    </source>
</evidence>
<evidence type="ECO:0000256" key="1">
    <source>
        <dbReference type="SAM" id="Phobius"/>
    </source>
</evidence>
<keyword evidence="1" id="KW-0812">Transmembrane</keyword>
<keyword evidence="1" id="KW-1133">Transmembrane helix</keyword>
<protein>
    <submittedName>
        <fullName evidence="2">Uncharacterized protein</fullName>
    </submittedName>
</protein>